<dbReference type="SMART" id="SM00744">
    <property type="entry name" value="RINGv"/>
    <property type="match status" value="1"/>
</dbReference>
<evidence type="ECO:0000313" key="18">
    <source>
        <dbReference type="EMBL" id="CAI9566831.1"/>
    </source>
</evidence>
<feature type="domain" description="RING-type" evidence="17">
    <location>
        <begin position="212"/>
        <end position="254"/>
    </location>
</feature>
<keyword evidence="12" id="KW-0325">Glycoprotein</keyword>
<feature type="region of interest" description="Disordered" evidence="15">
    <location>
        <begin position="260"/>
        <end position="322"/>
    </location>
</feature>
<evidence type="ECO:0000256" key="12">
    <source>
        <dbReference type="ARBA" id="ARBA00023180"/>
    </source>
</evidence>
<sequence>MQSGCPVLSHVGLERGSIVRVRIIHILLSDAEYVLLLQGYIIQAEPEYACELIAPPPIKDNKTIFFALIRRFECNFDIKVLHAQQSGYDAAIIYNVGSDKLLNMAWNDEHIRLEISIPSVFIGATAGRILLEEFSYYDNAHVFLLPEYNLNFGYYLIPFIVVVAIIFIVMSVVMVVRCVQHRKRMRRNRLSKDQLKKIPIHKFKKGDPYEVCAICLEEYEEGDKLRVLPCSHAYHSGCVDPWLTKTKKNCPVCKHRVLRSEDDSDSEGGGEETSEGGRGDESDNERTPLLRPSPSFGSMAESPPAQQGEQEQEEASTLAVAV</sequence>
<evidence type="ECO:0000256" key="16">
    <source>
        <dbReference type="SAM" id="Phobius"/>
    </source>
</evidence>
<evidence type="ECO:0000256" key="6">
    <source>
        <dbReference type="ARBA" id="ARBA00022723"/>
    </source>
</evidence>
<dbReference type="InterPro" id="IPR044744">
    <property type="entry name" value="ZNRF4/RNF13/RNF167_PA"/>
</dbReference>
<keyword evidence="8 14" id="KW-0863">Zinc-finger</keyword>
<dbReference type="InterPro" id="IPR001841">
    <property type="entry name" value="Znf_RING"/>
</dbReference>
<evidence type="ECO:0000256" key="8">
    <source>
        <dbReference type="ARBA" id="ARBA00022771"/>
    </source>
</evidence>
<accession>A0ABN9D2Z6</accession>
<evidence type="ECO:0000256" key="10">
    <source>
        <dbReference type="ARBA" id="ARBA00022989"/>
    </source>
</evidence>
<evidence type="ECO:0000256" key="15">
    <source>
        <dbReference type="SAM" id="MobiDB-lite"/>
    </source>
</evidence>
<keyword evidence="11 16" id="KW-0472">Membrane</keyword>
<evidence type="ECO:0000256" key="2">
    <source>
        <dbReference type="ARBA" id="ARBA00004906"/>
    </source>
</evidence>
<evidence type="ECO:0000313" key="19">
    <source>
        <dbReference type="Proteomes" id="UP001162483"/>
    </source>
</evidence>
<dbReference type="EMBL" id="CATNWA010014069">
    <property type="protein sequence ID" value="CAI9566831.1"/>
    <property type="molecule type" value="Genomic_DNA"/>
</dbReference>
<dbReference type="CDD" id="cd02123">
    <property type="entry name" value="PA_C_RZF_like"/>
    <property type="match status" value="1"/>
</dbReference>
<dbReference type="InterPro" id="IPR011016">
    <property type="entry name" value="Znf_RING-CH"/>
</dbReference>
<keyword evidence="7" id="KW-0732">Signal</keyword>
<dbReference type="Gene3D" id="3.50.30.30">
    <property type="match status" value="1"/>
</dbReference>
<evidence type="ECO:0000256" key="1">
    <source>
        <dbReference type="ARBA" id="ARBA00000900"/>
    </source>
</evidence>
<keyword evidence="19" id="KW-1185">Reference proteome</keyword>
<dbReference type="Pfam" id="PF13639">
    <property type="entry name" value="zf-RING_2"/>
    <property type="match status" value="1"/>
</dbReference>
<feature type="compositionally biased region" description="Acidic residues" evidence="15">
    <location>
        <begin position="262"/>
        <end position="274"/>
    </location>
</feature>
<keyword evidence="5 16" id="KW-0812">Transmembrane</keyword>
<keyword evidence="6" id="KW-0479">Metal-binding</keyword>
<gene>
    <name evidence="18" type="ORF">SPARVUS_LOCUS6451884</name>
</gene>
<dbReference type="EC" id="2.3.2.27" evidence="3"/>
<comment type="pathway">
    <text evidence="2">Protein modification; protein ubiquitination.</text>
</comment>
<evidence type="ECO:0000256" key="14">
    <source>
        <dbReference type="PROSITE-ProRule" id="PRU00175"/>
    </source>
</evidence>
<dbReference type="SMART" id="SM00184">
    <property type="entry name" value="RING"/>
    <property type="match status" value="1"/>
</dbReference>
<evidence type="ECO:0000256" key="11">
    <source>
        <dbReference type="ARBA" id="ARBA00023136"/>
    </source>
</evidence>
<keyword evidence="4" id="KW-0808">Transferase</keyword>
<evidence type="ECO:0000256" key="5">
    <source>
        <dbReference type="ARBA" id="ARBA00022692"/>
    </source>
</evidence>
<evidence type="ECO:0000256" key="7">
    <source>
        <dbReference type="ARBA" id="ARBA00022729"/>
    </source>
</evidence>
<feature type="compositionally biased region" description="Basic and acidic residues" evidence="15">
    <location>
        <begin position="275"/>
        <end position="288"/>
    </location>
</feature>
<protein>
    <recommendedName>
        <fullName evidence="3">RING-type E3 ubiquitin transferase</fullName>
        <ecNumber evidence="3">2.3.2.27</ecNumber>
    </recommendedName>
</protein>
<dbReference type="Proteomes" id="UP001162483">
    <property type="component" value="Unassembled WGS sequence"/>
</dbReference>
<dbReference type="Gene3D" id="3.30.40.10">
    <property type="entry name" value="Zinc/RING finger domain, C3HC4 (zinc finger)"/>
    <property type="match status" value="1"/>
</dbReference>
<dbReference type="CDD" id="cd16796">
    <property type="entry name" value="RING-H2_RNF13"/>
    <property type="match status" value="1"/>
</dbReference>
<evidence type="ECO:0000259" key="17">
    <source>
        <dbReference type="PROSITE" id="PS50089"/>
    </source>
</evidence>
<dbReference type="InterPro" id="IPR046450">
    <property type="entry name" value="PA_dom_sf"/>
</dbReference>
<proteinExistence type="predicted"/>
<evidence type="ECO:0000256" key="4">
    <source>
        <dbReference type="ARBA" id="ARBA00022679"/>
    </source>
</evidence>
<keyword evidence="9" id="KW-0862">Zinc</keyword>
<dbReference type="PANTHER" id="PTHR47168:SF1">
    <property type="entry name" value="OS02G0798600 PROTEIN"/>
    <property type="match status" value="1"/>
</dbReference>
<dbReference type="InterPro" id="IPR013083">
    <property type="entry name" value="Znf_RING/FYVE/PHD"/>
</dbReference>
<dbReference type="Pfam" id="PF02225">
    <property type="entry name" value="PA"/>
    <property type="match status" value="1"/>
</dbReference>
<comment type="catalytic activity">
    <reaction evidence="1">
        <text>S-ubiquitinyl-[E2 ubiquitin-conjugating enzyme]-L-cysteine + [acceptor protein]-L-lysine = [E2 ubiquitin-conjugating enzyme]-L-cysteine + N(6)-ubiquitinyl-[acceptor protein]-L-lysine.</text>
        <dbReference type="EC" id="2.3.2.27"/>
    </reaction>
</comment>
<comment type="subcellular location">
    <subcellularLocation>
        <location evidence="13">Endomembrane system</location>
        <topology evidence="13">Single-pass type I membrane protein</topology>
    </subcellularLocation>
</comment>
<reference evidence="18" key="1">
    <citation type="submission" date="2023-05" db="EMBL/GenBank/DDBJ databases">
        <authorList>
            <person name="Stuckert A."/>
        </authorList>
    </citation>
    <scope>NUCLEOTIDE SEQUENCE</scope>
</reference>
<dbReference type="InterPro" id="IPR051653">
    <property type="entry name" value="E3_ligase_sorting_rcpt"/>
</dbReference>
<evidence type="ECO:0000256" key="3">
    <source>
        <dbReference type="ARBA" id="ARBA00012483"/>
    </source>
</evidence>
<dbReference type="PANTHER" id="PTHR47168">
    <property type="entry name" value="RING ZINC FINGER DOMAIN SUPERFAMILY PROTEIN-RELATED"/>
    <property type="match status" value="1"/>
</dbReference>
<dbReference type="InterPro" id="IPR003137">
    <property type="entry name" value="PA_domain"/>
</dbReference>
<evidence type="ECO:0000256" key="9">
    <source>
        <dbReference type="ARBA" id="ARBA00022833"/>
    </source>
</evidence>
<dbReference type="PROSITE" id="PS50089">
    <property type="entry name" value="ZF_RING_2"/>
    <property type="match status" value="1"/>
</dbReference>
<organism evidence="18 19">
    <name type="scientific">Staurois parvus</name>
    <dbReference type="NCBI Taxonomy" id="386267"/>
    <lineage>
        <taxon>Eukaryota</taxon>
        <taxon>Metazoa</taxon>
        <taxon>Chordata</taxon>
        <taxon>Craniata</taxon>
        <taxon>Vertebrata</taxon>
        <taxon>Euteleostomi</taxon>
        <taxon>Amphibia</taxon>
        <taxon>Batrachia</taxon>
        <taxon>Anura</taxon>
        <taxon>Neobatrachia</taxon>
        <taxon>Ranoidea</taxon>
        <taxon>Ranidae</taxon>
        <taxon>Staurois</taxon>
    </lineage>
</organism>
<keyword evidence="10 16" id="KW-1133">Transmembrane helix</keyword>
<evidence type="ECO:0000256" key="13">
    <source>
        <dbReference type="ARBA" id="ARBA00046288"/>
    </source>
</evidence>
<dbReference type="SUPFAM" id="SSF52025">
    <property type="entry name" value="PA domain"/>
    <property type="match status" value="1"/>
</dbReference>
<comment type="caution">
    <text evidence="18">The sequence shown here is derived from an EMBL/GenBank/DDBJ whole genome shotgun (WGS) entry which is preliminary data.</text>
</comment>
<name>A0ABN9D2Z6_9NEOB</name>
<feature type="transmembrane region" description="Helical" evidence="16">
    <location>
        <begin position="152"/>
        <end position="179"/>
    </location>
</feature>
<dbReference type="SUPFAM" id="SSF57850">
    <property type="entry name" value="RING/U-box"/>
    <property type="match status" value="1"/>
</dbReference>